<accession>W2LU01</accession>
<reference evidence="2" key="1">
    <citation type="submission" date="2013-11" db="EMBL/GenBank/DDBJ databases">
        <title>The Genome Sequence of Phytophthora parasitica CHvinca01.</title>
        <authorList>
            <consortium name="The Broad Institute Genomics Platform"/>
            <person name="Russ C."/>
            <person name="Tyler B."/>
            <person name="Panabieres F."/>
            <person name="Shan W."/>
            <person name="Tripathy S."/>
            <person name="Grunwald N."/>
            <person name="Machado M."/>
            <person name="Johnson C.S."/>
            <person name="Arredondo F."/>
            <person name="Hong C."/>
            <person name="Coffey M."/>
            <person name="Young S.K."/>
            <person name="Zeng Q."/>
            <person name="Gargeya S."/>
            <person name="Fitzgerald M."/>
            <person name="Abouelleil A."/>
            <person name="Alvarado L."/>
            <person name="Chapman S.B."/>
            <person name="Gainer-Dewar J."/>
            <person name="Goldberg J."/>
            <person name="Griggs A."/>
            <person name="Gujja S."/>
            <person name="Hansen M."/>
            <person name="Howarth C."/>
            <person name="Imamovic A."/>
            <person name="Ireland A."/>
            <person name="Larimer J."/>
            <person name="McCowan C."/>
            <person name="Murphy C."/>
            <person name="Pearson M."/>
            <person name="Poon T.W."/>
            <person name="Priest M."/>
            <person name="Roberts A."/>
            <person name="Saif S."/>
            <person name="Shea T."/>
            <person name="Sykes S."/>
            <person name="Wortman J."/>
            <person name="Nusbaum C."/>
            <person name="Birren B."/>
        </authorList>
    </citation>
    <scope>NUCLEOTIDE SEQUENCE [LARGE SCALE GENOMIC DNA]</scope>
    <source>
        <strain evidence="2">CHvinca01</strain>
    </source>
</reference>
<dbReference type="VEuPathDB" id="FungiDB:PPTG_07445"/>
<dbReference type="EMBL" id="KI678137">
    <property type="protein sequence ID" value="ETM00160.1"/>
    <property type="molecule type" value="Genomic_DNA"/>
</dbReference>
<name>W2LU01_PHYNI</name>
<evidence type="ECO:0000313" key="2">
    <source>
        <dbReference type="EMBL" id="ETM00160.1"/>
    </source>
</evidence>
<feature type="region of interest" description="Disordered" evidence="1">
    <location>
        <begin position="310"/>
        <end position="334"/>
    </location>
</feature>
<organism evidence="2">
    <name type="scientific">Phytophthora nicotianae</name>
    <name type="common">Potato buckeye rot agent</name>
    <name type="synonym">Phytophthora parasitica</name>
    <dbReference type="NCBI Taxonomy" id="4792"/>
    <lineage>
        <taxon>Eukaryota</taxon>
        <taxon>Sar</taxon>
        <taxon>Stramenopiles</taxon>
        <taxon>Oomycota</taxon>
        <taxon>Peronosporomycetes</taxon>
        <taxon>Peronosporales</taxon>
        <taxon>Peronosporaceae</taxon>
        <taxon>Phytophthora</taxon>
    </lineage>
</organism>
<evidence type="ECO:0000256" key="1">
    <source>
        <dbReference type="SAM" id="MobiDB-lite"/>
    </source>
</evidence>
<proteinExistence type="predicted"/>
<dbReference type="AlphaFoldDB" id="W2LU01"/>
<sequence>MAKLMSINALNMIALHFRRRLHQYICFKYAEEGKLELPYRQTKKLVESCYCVKSTPEEDDDGNLTGKMAKVWTEWDETSDPVEKDLREWLEIVPWQWQIRANSAHFIRKLSDMLVFMEKFVSKHPNTKGARMYSLLPVATTFQAAYVKLNASTLYGLLARRIHDPKVKGFLESELNRLPFDMKTFQKNKSKVLRKIFDVDQFETRNRKFVDEIKTNGYGASVTMIRPVTTTSVVVVEKQVSTKKRKKNDGTAATEKKPRKKTVKTPEEIAEADTFAKELFKLGSDYSPKVLIGIDPGMRSLVTAVSIGHLPRRRRQKSRRGKHHHRKRRGKRKERVVNISTCEYRHLARMNDFRFYNESLKKREPWYASIIRAMPSFKTSSYNLYIQRLQFFWKHVRFLLAFSAKQSFLRWRFTQDRAKMKALDTLAQRLVPKASKQ</sequence>
<dbReference type="VEuPathDB" id="FungiDB:PPTG_22902"/>
<feature type="region of interest" description="Disordered" evidence="1">
    <location>
        <begin position="240"/>
        <end position="266"/>
    </location>
</feature>
<dbReference type="Proteomes" id="UP000054423">
    <property type="component" value="Unassembled WGS sequence"/>
</dbReference>
<dbReference type="OrthoDB" id="124054at2759"/>
<feature type="non-terminal residue" evidence="2">
    <location>
        <position position="437"/>
    </location>
</feature>
<protein>
    <submittedName>
        <fullName evidence="2">Uncharacterized protein</fullName>
    </submittedName>
</protein>
<gene>
    <name evidence="2" type="ORF">L917_03087</name>
</gene>